<reference evidence="3" key="1">
    <citation type="submission" date="2016-10" db="EMBL/GenBank/DDBJ databases">
        <authorList>
            <person name="Varghese N."/>
            <person name="Submissions S."/>
        </authorList>
    </citation>
    <scope>NUCLEOTIDE SEQUENCE [LARGE SCALE GENOMIC DNA]</scope>
    <source>
        <strain evidence="3">GAS369</strain>
    </source>
</reference>
<evidence type="ECO:0000313" key="2">
    <source>
        <dbReference type="EMBL" id="SDS49152.1"/>
    </source>
</evidence>
<dbReference type="InterPro" id="IPR013096">
    <property type="entry name" value="Cupin_2"/>
</dbReference>
<proteinExistence type="predicted"/>
<dbReference type="InterPro" id="IPR011051">
    <property type="entry name" value="RmlC_Cupin_sf"/>
</dbReference>
<dbReference type="Pfam" id="PF07883">
    <property type="entry name" value="Cupin_2"/>
    <property type="match status" value="1"/>
</dbReference>
<evidence type="ECO:0000313" key="3">
    <source>
        <dbReference type="Proteomes" id="UP000243904"/>
    </source>
</evidence>
<keyword evidence="3" id="KW-1185">Reference proteome</keyword>
<evidence type="ECO:0000259" key="1">
    <source>
        <dbReference type="Pfam" id="PF07883"/>
    </source>
</evidence>
<dbReference type="AlphaFoldDB" id="A0A1H1SMF8"/>
<organism evidence="2 3">
    <name type="scientific">Bradyrhizobium canariense</name>
    <dbReference type="NCBI Taxonomy" id="255045"/>
    <lineage>
        <taxon>Bacteria</taxon>
        <taxon>Pseudomonadati</taxon>
        <taxon>Pseudomonadota</taxon>
        <taxon>Alphaproteobacteria</taxon>
        <taxon>Hyphomicrobiales</taxon>
        <taxon>Nitrobacteraceae</taxon>
        <taxon>Bradyrhizobium</taxon>
    </lineage>
</organism>
<dbReference type="RefSeq" id="WP_146687253.1">
    <property type="nucleotide sequence ID" value="NZ_LT629750.1"/>
</dbReference>
<gene>
    <name evidence="2" type="ORF">SAMN05444158_2222</name>
</gene>
<dbReference type="Proteomes" id="UP000243904">
    <property type="component" value="Chromosome I"/>
</dbReference>
<dbReference type="InterPro" id="IPR014710">
    <property type="entry name" value="RmlC-like_jellyroll"/>
</dbReference>
<dbReference type="Gene3D" id="2.60.120.10">
    <property type="entry name" value="Jelly Rolls"/>
    <property type="match status" value="1"/>
</dbReference>
<protein>
    <submittedName>
        <fullName evidence="2">Cupin domain-containing protein</fullName>
    </submittedName>
</protein>
<sequence>MSGETFYEGLMRRQAETYNYKGKLIIRADEVKWHTSPQGRNAVVVDASTGMEARSFGTIITEIAPGGQSGLHEHTFEAAAYVLEGRGREIVGDQTFDWAVGDTFYLPPNVKHRHINLDPDKPARILQIEAWPLTIALGISRLDQFEPAGAAPAELYK</sequence>
<dbReference type="EMBL" id="LT629750">
    <property type="protein sequence ID" value="SDS49152.1"/>
    <property type="molecule type" value="Genomic_DNA"/>
</dbReference>
<name>A0A1H1SMF8_9BRAD</name>
<accession>A0A1H1SMF8</accession>
<feature type="domain" description="Cupin type-2" evidence="1">
    <location>
        <begin position="61"/>
        <end position="128"/>
    </location>
</feature>
<dbReference type="SUPFAM" id="SSF51182">
    <property type="entry name" value="RmlC-like cupins"/>
    <property type="match status" value="1"/>
</dbReference>